<dbReference type="EMBL" id="JABBWK010000122">
    <property type="protein sequence ID" value="KAG1891792.1"/>
    <property type="molecule type" value="Genomic_DNA"/>
</dbReference>
<dbReference type="GeneID" id="64662779"/>
<sequence length="253" mass="29013">MDRKTSEFQPHRFFCVNTKGPVCQHGFKTLGGYRQHRNSVHINPPCPTRPRQHSFVHDEEIPQGAYYIPHPVLDGTPCDVEGHDIHPQHPPPEPHTPQDNTWSPFPSRSHFELADFLFWRNQMPAAQVDDLMQVLASFEANHGRPPFHSNTHLLDTIDSITSHDVPWQSLSLHHPDYKANLNNEDVPPWKRAEFDVWYQDPRELLKNQLSNPEFVDGIDYALLRTQIDLLCGALRGASSANVRDVTGRVRCSD</sequence>
<dbReference type="InterPro" id="IPR041078">
    <property type="entry name" value="Plavaka"/>
</dbReference>
<proteinExistence type="predicted"/>
<gene>
    <name evidence="2" type="ORF">F5891DRAFT_1197417</name>
</gene>
<feature type="region of interest" description="Disordered" evidence="1">
    <location>
        <begin position="78"/>
        <end position="101"/>
    </location>
</feature>
<keyword evidence="3" id="KW-1185">Reference proteome</keyword>
<dbReference type="Proteomes" id="UP001195769">
    <property type="component" value="Unassembled WGS sequence"/>
</dbReference>
<organism evidence="2 3">
    <name type="scientific">Suillus fuscotomentosus</name>
    <dbReference type="NCBI Taxonomy" id="1912939"/>
    <lineage>
        <taxon>Eukaryota</taxon>
        <taxon>Fungi</taxon>
        <taxon>Dikarya</taxon>
        <taxon>Basidiomycota</taxon>
        <taxon>Agaricomycotina</taxon>
        <taxon>Agaricomycetes</taxon>
        <taxon>Agaricomycetidae</taxon>
        <taxon>Boletales</taxon>
        <taxon>Suillineae</taxon>
        <taxon>Suillaceae</taxon>
        <taxon>Suillus</taxon>
    </lineage>
</organism>
<reference evidence="2" key="1">
    <citation type="journal article" date="2020" name="New Phytol.">
        <title>Comparative genomics reveals dynamic genome evolution in host specialist ectomycorrhizal fungi.</title>
        <authorList>
            <person name="Lofgren L.A."/>
            <person name="Nguyen N.H."/>
            <person name="Vilgalys R."/>
            <person name="Ruytinx J."/>
            <person name="Liao H.L."/>
            <person name="Branco S."/>
            <person name="Kuo A."/>
            <person name="LaButti K."/>
            <person name="Lipzen A."/>
            <person name="Andreopoulos W."/>
            <person name="Pangilinan J."/>
            <person name="Riley R."/>
            <person name="Hundley H."/>
            <person name="Na H."/>
            <person name="Barry K."/>
            <person name="Grigoriev I.V."/>
            <person name="Stajich J.E."/>
            <person name="Kennedy P.G."/>
        </authorList>
    </citation>
    <scope>NUCLEOTIDE SEQUENCE</scope>
    <source>
        <strain evidence="2">FC203</strain>
    </source>
</reference>
<evidence type="ECO:0008006" key="4">
    <source>
        <dbReference type="Google" id="ProtNLM"/>
    </source>
</evidence>
<comment type="caution">
    <text evidence="2">The sequence shown here is derived from an EMBL/GenBank/DDBJ whole genome shotgun (WGS) entry which is preliminary data.</text>
</comment>
<evidence type="ECO:0000256" key="1">
    <source>
        <dbReference type="SAM" id="MobiDB-lite"/>
    </source>
</evidence>
<protein>
    <recommendedName>
        <fullName evidence="4">C2H2-type domain-containing protein</fullName>
    </recommendedName>
</protein>
<accession>A0AAD4HDL9</accession>
<evidence type="ECO:0000313" key="3">
    <source>
        <dbReference type="Proteomes" id="UP001195769"/>
    </source>
</evidence>
<name>A0AAD4HDL9_9AGAM</name>
<dbReference type="AlphaFoldDB" id="A0AAD4HDL9"/>
<evidence type="ECO:0000313" key="2">
    <source>
        <dbReference type="EMBL" id="KAG1891792.1"/>
    </source>
</evidence>
<dbReference type="Pfam" id="PF18759">
    <property type="entry name" value="Plavaka"/>
    <property type="match status" value="1"/>
</dbReference>
<dbReference type="RefSeq" id="XP_041218268.1">
    <property type="nucleotide sequence ID" value="XM_041368481.1"/>
</dbReference>